<dbReference type="InterPro" id="IPR020449">
    <property type="entry name" value="Tscrpt_reg_AraC-type_HTH"/>
</dbReference>
<dbReference type="SMART" id="SM00342">
    <property type="entry name" value="HTH_ARAC"/>
    <property type="match status" value="1"/>
</dbReference>
<gene>
    <name evidence="5" type="ORF">QEZ52_20855</name>
</gene>
<sequence>MQNATDNRTDKTVKILVLVTPSFNMAATVGFLDPFRAANYLDGRSHFQWQLVSPTGGVCLASNGMSMDTVALSIVQETRYDIVIVSSSWAPETHKSAPLNAALWRWARQGSTIGAIDTGAFILAEAGLLKHRRATVHYEHIDAMIELFPDVGTSEELFVFDGNRITCCGGGAVVDFALHIIRGTHGDELANAAARYLFHQTVRPVGALQNPGLAEPIGQLAPGVVKRAIAVMEQNLEAPLSIPEICAAVGISQRQLNRQFTTYVKKTPMLYYRDIRLDRARGLVTQTEIPLAEVAVASGFSSQVHFSRAYRQRFGLAPRSDRVEGRVPFEFRAWPMHRKTD</sequence>
<dbReference type="InterPro" id="IPR029062">
    <property type="entry name" value="Class_I_gatase-like"/>
</dbReference>
<dbReference type="RefSeq" id="WP_343211944.1">
    <property type="nucleotide sequence ID" value="NZ_CP123585.1"/>
</dbReference>
<proteinExistence type="predicted"/>
<dbReference type="SUPFAM" id="SSF52317">
    <property type="entry name" value="Class I glutamine amidotransferase-like"/>
    <property type="match status" value="1"/>
</dbReference>
<dbReference type="PANTHER" id="PTHR43130">
    <property type="entry name" value="ARAC-FAMILY TRANSCRIPTIONAL REGULATOR"/>
    <property type="match status" value="1"/>
</dbReference>
<dbReference type="InterPro" id="IPR018060">
    <property type="entry name" value="HTH_AraC"/>
</dbReference>
<keyword evidence="6" id="KW-1185">Reference proteome</keyword>
<dbReference type="Pfam" id="PF01965">
    <property type="entry name" value="DJ-1_PfpI"/>
    <property type="match status" value="1"/>
</dbReference>
<keyword evidence="2" id="KW-0238">DNA-binding</keyword>
<accession>A0ABZ2XYP9</accession>
<geneLocation type="plasmid" evidence="5 6">
    <name>unnamed4</name>
</geneLocation>
<keyword evidence="3" id="KW-0804">Transcription</keyword>
<dbReference type="Gene3D" id="1.10.10.60">
    <property type="entry name" value="Homeodomain-like"/>
    <property type="match status" value="1"/>
</dbReference>
<dbReference type="EMBL" id="CP123585">
    <property type="protein sequence ID" value="WZK91238.1"/>
    <property type="molecule type" value="Genomic_DNA"/>
</dbReference>
<dbReference type="PRINTS" id="PR00032">
    <property type="entry name" value="HTHARAC"/>
</dbReference>
<protein>
    <submittedName>
        <fullName evidence="5">GlxA family transcriptional regulator</fullName>
    </submittedName>
</protein>
<evidence type="ECO:0000256" key="2">
    <source>
        <dbReference type="ARBA" id="ARBA00023125"/>
    </source>
</evidence>
<dbReference type="CDD" id="cd03136">
    <property type="entry name" value="GATase1_AraC_ArgR_like"/>
    <property type="match status" value="1"/>
</dbReference>
<dbReference type="InterPro" id="IPR002818">
    <property type="entry name" value="DJ-1/PfpI"/>
</dbReference>
<dbReference type="PROSITE" id="PS01124">
    <property type="entry name" value="HTH_ARAC_FAMILY_2"/>
    <property type="match status" value="1"/>
</dbReference>
<keyword evidence="1" id="KW-0805">Transcription regulation</keyword>
<evidence type="ECO:0000313" key="5">
    <source>
        <dbReference type="EMBL" id="WZK91238.1"/>
    </source>
</evidence>
<dbReference type="Pfam" id="PF12833">
    <property type="entry name" value="HTH_18"/>
    <property type="match status" value="1"/>
</dbReference>
<evidence type="ECO:0000259" key="4">
    <source>
        <dbReference type="PROSITE" id="PS01124"/>
    </source>
</evidence>
<evidence type="ECO:0000256" key="1">
    <source>
        <dbReference type="ARBA" id="ARBA00023015"/>
    </source>
</evidence>
<dbReference type="InterPro" id="IPR052158">
    <property type="entry name" value="INH-QAR"/>
</dbReference>
<dbReference type="PROSITE" id="PS00041">
    <property type="entry name" value="HTH_ARAC_FAMILY_1"/>
    <property type="match status" value="1"/>
</dbReference>
<evidence type="ECO:0000256" key="3">
    <source>
        <dbReference type="ARBA" id="ARBA00023163"/>
    </source>
</evidence>
<dbReference type="InterPro" id="IPR009057">
    <property type="entry name" value="Homeodomain-like_sf"/>
</dbReference>
<keyword evidence="5" id="KW-0614">Plasmid</keyword>
<name>A0ABZ2XYP9_9RHOB</name>
<dbReference type="Proteomes" id="UP001623232">
    <property type="component" value="Plasmid unnamed4"/>
</dbReference>
<dbReference type="Gene3D" id="3.40.50.880">
    <property type="match status" value="1"/>
</dbReference>
<dbReference type="PANTHER" id="PTHR43130:SF3">
    <property type="entry name" value="HTH-TYPE TRANSCRIPTIONAL REGULATOR RV1931C"/>
    <property type="match status" value="1"/>
</dbReference>
<feature type="domain" description="HTH araC/xylS-type" evidence="4">
    <location>
        <begin position="226"/>
        <end position="324"/>
    </location>
</feature>
<organism evidence="5 6">
    <name type="scientific">Aliisedimentitalea scapharcae</name>
    <dbReference type="NCBI Taxonomy" id="1524259"/>
    <lineage>
        <taxon>Bacteria</taxon>
        <taxon>Pseudomonadati</taxon>
        <taxon>Pseudomonadota</taxon>
        <taxon>Alphaproteobacteria</taxon>
        <taxon>Rhodobacterales</taxon>
        <taxon>Roseobacteraceae</taxon>
        <taxon>Aliisedimentitalea</taxon>
    </lineage>
</organism>
<evidence type="ECO:0000313" key="6">
    <source>
        <dbReference type="Proteomes" id="UP001623232"/>
    </source>
</evidence>
<dbReference type="SUPFAM" id="SSF46689">
    <property type="entry name" value="Homeodomain-like"/>
    <property type="match status" value="2"/>
</dbReference>
<dbReference type="InterPro" id="IPR018062">
    <property type="entry name" value="HTH_AraC-typ_CS"/>
</dbReference>
<reference evidence="5 6" key="1">
    <citation type="submission" date="2023-04" db="EMBL/GenBank/DDBJ databases">
        <title>Complete genome sequence of Alisedimentitalea scapharcae.</title>
        <authorList>
            <person name="Rong J.-C."/>
            <person name="Yi M.-L."/>
            <person name="Zhao Q."/>
        </authorList>
    </citation>
    <scope>NUCLEOTIDE SEQUENCE [LARGE SCALE GENOMIC DNA]</scope>
    <source>
        <strain evidence="5 6">KCTC 42119</strain>
        <plasmid evidence="5 6">unnamed4</plasmid>
    </source>
</reference>